<evidence type="ECO:0000256" key="3">
    <source>
        <dbReference type="ARBA" id="ARBA00020629"/>
    </source>
</evidence>
<keyword evidence="8" id="KW-0010">Activator</keyword>
<keyword evidence="6 8" id="KW-0539">Nucleus</keyword>
<dbReference type="Proteomes" id="UP000014074">
    <property type="component" value="Unassembled WGS sequence"/>
</dbReference>
<keyword evidence="5 8" id="KW-0804">Transcription</keyword>
<dbReference type="Pfam" id="PF10018">
    <property type="entry name" value="Med4"/>
    <property type="match status" value="1"/>
</dbReference>
<evidence type="ECO:0000313" key="11">
    <source>
        <dbReference type="Proteomes" id="UP000014074"/>
    </source>
</evidence>
<gene>
    <name evidence="8" type="primary">MED4</name>
    <name evidence="10" type="ORF">UCRPA7_3313</name>
</gene>
<dbReference type="PANTHER" id="PTHR13208:SF2">
    <property type="entry name" value="MEDIATOR OF RNA POLYMERASE II TRANSCRIPTION SUBUNIT 4"/>
    <property type="match status" value="1"/>
</dbReference>
<protein>
    <recommendedName>
        <fullName evidence="3 8">Mediator of RNA polymerase II transcription subunit 4</fullName>
    </recommendedName>
    <alternativeName>
        <fullName evidence="7 8">Mediator complex subunit 4</fullName>
    </alternativeName>
</protein>
<dbReference type="GO" id="GO:0070847">
    <property type="term" value="C:core mediator complex"/>
    <property type="evidence" value="ECO:0007669"/>
    <property type="project" value="TreeGrafter"/>
</dbReference>
<evidence type="ECO:0000256" key="7">
    <source>
        <dbReference type="ARBA" id="ARBA00031257"/>
    </source>
</evidence>
<evidence type="ECO:0000256" key="1">
    <source>
        <dbReference type="ARBA" id="ARBA00004123"/>
    </source>
</evidence>
<comment type="similarity">
    <text evidence="2 8">Belongs to the Mediator complex subunit 4 family.</text>
</comment>
<comment type="function">
    <text evidence="8">Component of the Mediator complex, a coactivator involved in the regulated transcription of nearly all RNA polymerase II-dependent genes. Mediator functions as a bridge to convey information from gene-specific regulatory proteins to the basal RNA polymerase II transcription machinery. Mediator is recruited to promoters by direct interactions with regulatory proteins and serves as a scaffold for the assembly of a functional preinitiation complex with RNA polymerase II and the general transcription factors.</text>
</comment>
<dbReference type="RefSeq" id="XP_007914071.1">
    <property type="nucleotide sequence ID" value="XM_007915880.1"/>
</dbReference>
<comment type="subcellular location">
    <subcellularLocation>
        <location evidence="1 8">Nucleus</location>
    </subcellularLocation>
</comment>
<dbReference type="InterPro" id="IPR019258">
    <property type="entry name" value="Mediator_Med4"/>
</dbReference>
<dbReference type="OrthoDB" id="1929813at2759"/>
<organism evidence="10 11">
    <name type="scientific">Phaeoacremonium minimum (strain UCR-PA7)</name>
    <name type="common">Esca disease fungus</name>
    <name type="synonym">Togninia minima</name>
    <dbReference type="NCBI Taxonomy" id="1286976"/>
    <lineage>
        <taxon>Eukaryota</taxon>
        <taxon>Fungi</taxon>
        <taxon>Dikarya</taxon>
        <taxon>Ascomycota</taxon>
        <taxon>Pezizomycotina</taxon>
        <taxon>Sordariomycetes</taxon>
        <taxon>Sordariomycetidae</taxon>
        <taxon>Togniniales</taxon>
        <taxon>Togniniaceae</taxon>
        <taxon>Phaeoacremonium</taxon>
    </lineage>
</organism>
<feature type="compositionally biased region" description="Polar residues" evidence="9">
    <location>
        <begin position="174"/>
        <end position="186"/>
    </location>
</feature>
<keyword evidence="4 8" id="KW-0805">Transcription regulation</keyword>
<dbReference type="PANTHER" id="PTHR13208">
    <property type="entry name" value="MEDIATOR OF RNA POLYMERASE II TRANSCRIPTION SUBUNIT 4"/>
    <property type="match status" value="1"/>
</dbReference>
<evidence type="ECO:0000256" key="4">
    <source>
        <dbReference type="ARBA" id="ARBA00023015"/>
    </source>
</evidence>
<keyword evidence="11" id="KW-1185">Reference proteome</keyword>
<feature type="compositionally biased region" description="Low complexity" evidence="9">
    <location>
        <begin position="136"/>
        <end position="157"/>
    </location>
</feature>
<dbReference type="AlphaFoldDB" id="R8BNW6"/>
<sequence>MDKYIDSRFDRVEKALSTLIDSIAKYHPSTAQANELAAADRELAKGLEELQTHQNNYLRIQQLTAATTTLDNQIRETLRTLASTRKDITTTSTTTFPDGPHYDIKYDELLSYARRISKTTLPPSGVINGIDTPGVTSPAAGDGADTAAPTPAASTPAMNGAQTPGATGGEPTSEIPSQMTVTTQATSLPEHLAGWLNPLTGTMFIPWPAEDKIRAGSLASNQLLMEQGLDIRNYDPAEEQARRQREEEERKAHEEREIREREESLRKMREEQEQLRREREQARAREQQEDLRRGSIAGVGPQAGGAPRPPQEKKQFQFMGDLDDDDE</sequence>
<name>R8BNW6_PHAM7</name>
<evidence type="ECO:0000256" key="6">
    <source>
        <dbReference type="ARBA" id="ARBA00023242"/>
    </source>
</evidence>
<comment type="subunit">
    <text evidence="8">Component of the Mediator complex.</text>
</comment>
<evidence type="ECO:0000256" key="8">
    <source>
        <dbReference type="RuleBase" id="RU364141"/>
    </source>
</evidence>
<evidence type="ECO:0000256" key="2">
    <source>
        <dbReference type="ARBA" id="ARBA00009626"/>
    </source>
</evidence>
<accession>R8BNW6</accession>
<dbReference type="KEGG" id="tmn:UCRPA7_3313"/>
<reference evidence="11" key="1">
    <citation type="journal article" date="2013" name="Genome Announc.">
        <title>Draft genome sequence of the ascomycete Phaeoacremonium aleophilum strain UCR-PA7, a causal agent of the esca disease complex in grapevines.</title>
        <authorList>
            <person name="Blanco-Ulate B."/>
            <person name="Rolshausen P."/>
            <person name="Cantu D."/>
        </authorList>
    </citation>
    <scope>NUCLEOTIDE SEQUENCE [LARGE SCALE GENOMIC DNA]</scope>
    <source>
        <strain evidence="11">UCR-PA7</strain>
    </source>
</reference>
<evidence type="ECO:0000256" key="5">
    <source>
        <dbReference type="ARBA" id="ARBA00023163"/>
    </source>
</evidence>
<evidence type="ECO:0000256" key="9">
    <source>
        <dbReference type="SAM" id="MobiDB-lite"/>
    </source>
</evidence>
<dbReference type="EMBL" id="KB933041">
    <property type="protein sequence ID" value="EOO01093.1"/>
    <property type="molecule type" value="Genomic_DNA"/>
</dbReference>
<dbReference type="GeneID" id="19323650"/>
<dbReference type="GO" id="GO:0016592">
    <property type="term" value="C:mediator complex"/>
    <property type="evidence" value="ECO:0007669"/>
    <property type="project" value="InterPro"/>
</dbReference>
<proteinExistence type="inferred from homology"/>
<feature type="region of interest" description="Disordered" evidence="9">
    <location>
        <begin position="230"/>
        <end position="327"/>
    </location>
</feature>
<evidence type="ECO:0000313" key="10">
    <source>
        <dbReference type="EMBL" id="EOO01093.1"/>
    </source>
</evidence>
<dbReference type="GO" id="GO:0003712">
    <property type="term" value="F:transcription coregulator activity"/>
    <property type="evidence" value="ECO:0007669"/>
    <property type="project" value="InterPro"/>
</dbReference>
<feature type="compositionally biased region" description="Basic and acidic residues" evidence="9">
    <location>
        <begin position="232"/>
        <end position="293"/>
    </location>
</feature>
<dbReference type="GO" id="GO:0006357">
    <property type="term" value="P:regulation of transcription by RNA polymerase II"/>
    <property type="evidence" value="ECO:0007669"/>
    <property type="project" value="InterPro"/>
</dbReference>
<dbReference type="HOGENOM" id="CLU_057381_1_0_1"/>
<feature type="region of interest" description="Disordered" evidence="9">
    <location>
        <begin position="121"/>
        <end position="186"/>
    </location>
</feature>
<dbReference type="eggNOG" id="ENOG502SCD7">
    <property type="taxonomic scope" value="Eukaryota"/>
</dbReference>